<protein>
    <recommendedName>
        <fullName evidence="5">Ribosome assembly factor mrt4</fullName>
    </recommendedName>
</protein>
<evidence type="ECO:0000256" key="5">
    <source>
        <dbReference type="RuleBase" id="RU364039"/>
    </source>
</evidence>
<evidence type="ECO:0000259" key="7">
    <source>
        <dbReference type="Pfam" id="PF17777"/>
    </source>
</evidence>
<evidence type="ECO:0000313" key="9">
    <source>
        <dbReference type="Proteomes" id="UP000887116"/>
    </source>
</evidence>
<dbReference type="InterPro" id="IPR051742">
    <property type="entry name" value="Ribosome_Assembly_uL10"/>
</dbReference>
<dbReference type="FunFam" id="3.90.105.20:FF:000004">
    <property type="entry name" value="Ribosome assembly factor mrt4"/>
    <property type="match status" value="1"/>
</dbReference>
<dbReference type="FunFam" id="3.30.70.1730:FF:000005">
    <property type="entry name" value="Ribosome assembly factor mrt4"/>
    <property type="match status" value="1"/>
</dbReference>
<evidence type="ECO:0000256" key="2">
    <source>
        <dbReference type="ARBA" id="ARBA00008889"/>
    </source>
</evidence>
<dbReference type="GO" id="GO:0006364">
    <property type="term" value="P:rRNA processing"/>
    <property type="evidence" value="ECO:0007669"/>
    <property type="project" value="TreeGrafter"/>
</dbReference>
<dbReference type="GO" id="GO:0003723">
    <property type="term" value="F:RNA binding"/>
    <property type="evidence" value="ECO:0007669"/>
    <property type="project" value="TreeGrafter"/>
</dbReference>
<dbReference type="GO" id="GO:0000027">
    <property type="term" value="P:ribosomal large subunit assembly"/>
    <property type="evidence" value="ECO:0007669"/>
    <property type="project" value="InterPro"/>
</dbReference>
<feature type="region of interest" description="Disordered" evidence="6">
    <location>
        <begin position="305"/>
        <end position="408"/>
    </location>
</feature>
<dbReference type="Pfam" id="PF17777">
    <property type="entry name" value="RL10P_insert"/>
    <property type="match status" value="1"/>
</dbReference>
<dbReference type="EMBL" id="BMAO01030813">
    <property type="protein sequence ID" value="GFQ70514.1"/>
    <property type="molecule type" value="Genomic_DNA"/>
</dbReference>
<comment type="subunit">
    <text evidence="5">Associates with the pre-60S ribosomal particle.</text>
</comment>
<dbReference type="InterPro" id="IPR040637">
    <property type="entry name" value="Ribosomal_uL10-like_insert"/>
</dbReference>
<evidence type="ECO:0000256" key="4">
    <source>
        <dbReference type="ARBA" id="ARBA00023242"/>
    </source>
</evidence>
<dbReference type="InterPro" id="IPR043141">
    <property type="entry name" value="Ribosomal_uL10-like_sf"/>
</dbReference>
<dbReference type="GO" id="GO:0030687">
    <property type="term" value="C:preribosome, large subunit precursor"/>
    <property type="evidence" value="ECO:0007669"/>
    <property type="project" value="TreeGrafter"/>
</dbReference>
<dbReference type="Gene3D" id="3.30.70.1730">
    <property type="match status" value="1"/>
</dbReference>
<dbReference type="AlphaFoldDB" id="A0A8X6F612"/>
<dbReference type="Pfam" id="PF00466">
    <property type="entry name" value="Ribosomal_L10"/>
    <property type="match status" value="1"/>
</dbReference>
<comment type="function">
    <text evidence="1 5">Component of the ribosome assembly machinery. Nuclear paralog of the ribosomal protein P0, it binds pre-60S subunits at an early stage of assembly in the nucleolus, and is replaced by P0 in cytoplasmic pre-60S subunits and mature 80S ribosomes.</text>
</comment>
<feature type="region of interest" description="Disordered" evidence="6">
    <location>
        <begin position="440"/>
        <end position="460"/>
    </location>
</feature>
<proteinExistence type="inferred from homology"/>
<organism evidence="8 9">
    <name type="scientific">Trichonephila clavata</name>
    <name type="common">Joro spider</name>
    <name type="synonym">Nephila clavata</name>
    <dbReference type="NCBI Taxonomy" id="2740835"/>
    <lineage>
        <taxon>Eukaryota</taxon>
        <taxon>Metazoa</taxon>
        <taxon>Ecdysozoa</taxon>
        <taxon>Arthropoda</taxon>
        <taxon>Chelicerata</taxon>
        <taxon>Arachnida</taxon>
        <taxon>Araneae</taxon>
        <taxon>Araneomorphae</taxon>
        <taxon>Entelegynae</taxon>
        <taxon>Araneoidea</taxon>
        <taxon>Nephilidae</taxon>
        <taxon>Trichonephila</taxon>
    </lineage>
</organism>
<keyword evidence="4 5" id="KW-0539">Nucleus</keyword>
<evidence type="ECO:0000256" key="6">
    <source>
        <dbReference type="SAM" id="MobiDB-lite"/>
    </source>
</evidence>
<comment type="subcellular location">
    <subcellularLocation>
        <location evidence="5">Cytoplasm</location>
    </subcellularLocation>
    <subcellularLocation>
        <location evidence="5">Nucleus</location>
        <location evidence="5">Nucleolus</location>
    </subcellularLocation>
</comment>
<comment type="caution">
    <text evidence="8">The sequence shown here is derived from an EMBL/GenBank/DDBJ whole genome shotgun (WGS) entry which is preliminary data.</text>
</comment>
<dbReference type="InterPro" id="IPR043164">
    <property type="entry name" value="Ribosomal_uL10-like_insert_sf"/>
</dbReference>
<evidence type="ECO:0000256" key="1">
    <source>
        <dbReference type="ARBA" id="ARBA00004046"/>
    </source>
</evidence>
<feature type="compositionally biased region" description="Basic and acidic residues" evidence="6">
    <location>
        <begin position="335"/>
        <end position="363"/>
    </location>
</feature>
<dbReference type="GO" id="GO:0005737">
    <property type="term" value="C:cytoplasm"/>
    <property type="evidence" value="ECO:0007669"/>
    <property type="project" value="UniProtKB-SubCell"/>
</dbReference>
<sequence>MPKSKRNKIVELTKTKKHGFEGKKQLYEQIQSSVEKFAHVFVFTVNDMRNTKMKGIRDQWKHSRFCIGKNKVMAKALGLTEEDEFRLNLHKIGQQLKGERGLLFTNQPVEEVVNWFRSYSERDYARSGNIATEDVVLPEGPLKQFPHSLESYLRQLGLPTTLQKGVIHLLRDYVVCQAGDKLSPEAARILKLLGYQMAEFSIKIRSVWSQDGNFVDLDSEAKENEEDQEPLAKKSFKLVDLENDTKMEVIEDGLNEALSNIPKKLEDVQKSKQEVSKERLSEKYESKIDSEAEKEINKEILEMKEEVVTLEEENTNSEDMEESDVEEPTVNNSRASEKDFSEKYESKIDSDAEKEINKEILETKEEEEVVTLEEENTNSEDMEESDIEEPTVKKSRASEKGLSENTNIKDVEKSDVDVGNVEDVSTKEINKAEILKLTQQKIQSSKGKPDKFSPKLTRARAAAKNIKVKTPDSNVVIDSRVTRSTRKRKM</sequence>
<dbReference type="CDD" id="cd05796">
    <property type="entry name" value="Ribosomal_P0_like"/>
    <property type="match status" value="1"/>
</dbReference>
<reference evidence="8" key="1">
    <citation type="submission" date="2020-07" db="EMBL/GenBank/DDBJ databases">
        <title>Multicomponent nature underlies the extraordinary mechanical properties of spider dragline silk.</title>
        <authorList>
            <person name="Kono N."/>
            <person name="Nakamura H."/>
            <person name="Mori M."/>
            <person name="Yoshida Y."/>
            <person name="Ohtoshi R."/>
            <person name="Malay A.D."/>
            <person name="Moran D.A.P."/>
            <person name="Tomita M."/>
            <person name="Numata K."/>
            <person name="Arakawa K."/>
        </authorList>
    </citation>
    <scope>NUCLEOTIDE SEQUENCE</scope>
</reference>
<feature type="domain" description="Large ribosomal subunit protein uL10-like insertion" evidence="7">
    <location>
        <begin position="125"/>
        <end position="194"/>
    </location>
</feature>
<evidence type="ECO:0000256" key="3">
    <source>
        <dbReference type="ARBA" id="ARBA00022490"/>
    </source>
</evidence>
<evidence type="ECO:0000313" key="8">
    <source>
        <dbReference type="EMBL" id="GFQ70514.1"/>
    </source>
</evidence>
<keyword evidence="5" id="KW-0690">Ribosome biogenesis</keyword>
<dbReference type="PANTHER" id="PTHR45841:SF1">
    <property type="entry name" value="MRNA TURNOVER PROTEIN 4 HOMOLOG"/>
    <property type="match status" value="1"/>
</dbReference>
<dbReference type="OrthoDB" id="10262308at2759"/>
<name>A0A8X6F612_TRICU</name>
<dbReference type="Gene3D" id="3.90.105.20">
    <property type="match status" value="1"/>
</dbReference>
<accession>A0A8X6F612</accession>
<dbReference type="SUPFAM" id="SSF160369">
    <property type="entry name" value="Ribosomal protein L10-like"/>
    <property type="match status" value="1"/>
</dbReference>
<feature type="compositionally biased region" description="Acidic residues" evidence="6">
    <location>
        <begin position="364"/>
        <end position="389"/>
    </location>
</feature>
<dbReference type="InterPro" id="IPR001790">
    <property type="entry name" value="Ribosomal_uL10"/>
</dbReference>
<dbReference type="GO" id="GO:0005730">
    <property type="term" value="C:nucleolus"/>
    <property type="evidence" value="ECO:0007669"/>
    <property type="project" value="UniProtKB-SubCell"/>
</dbReference>
<dbReference type="InterPro" id="IPR033867">
    <property type="entry name" value="Mrt4"/>
</dbReference>
<dbReference type="GO" id="GO:0000956">
    <property type="term" value="P:nuclear-transcribed mRNA catabolic process"/>
    <property type="evidence" value="ECO:0007669"/>
    <property type="project" value="TreeGrafter"/>
</dbReference>
<comment type="similarity">
    <text evidence="2 5">Belongs to the universal ribosomal protein uL10 family.</text>
</comment>
<feature type="compositionally biased region" description="Basic and acidic residues" evidence="6">
    <location>
        <begin position="390"/>
        <end position="408"/>
    </location>
</feature>
<feature type="compositionally biased region" description="Acidic residues" evidence="6">
    <location>
        <begin position="308"/>
        <end position="327"/>
    </location>
</feature>
<gene>
    <name evidence="8" type="primary">Mrto4</name>
    <name evidence="8" type="ORF">TNCT_5991</name>
</gene>
<keyword evidence="3 5" id="KW-0963">Cytoplasm</keyword>
<dbReference type="PANTHER" id="PTHR45841">
    <property type="entry name" value="MRNA TURNOVER PROTEIN 4 MRTO4"/>
    <property type="match status" value="1"/>
</dbReference>
<keyword evidence="9" id="KW-1185">Reference proteome</keyword>
<dbReference type="Proteomes" id="UP000887116">
    <property type="component" value="Unassembled WGS sequence"/>
</dbReference>